<dbReference type="Gene3D" id="3.10.450.620">
    <property type="entry name" value="JHP933, nucleotidyltransferase-like core domain"/>
    <property type="match status" value="1"/>
</dbReference>
<organism evidence="1 2">
    <name type="scientific">Pontimonas salivibrio</name>
    <dbReference type="NCBI Taxonomy" id="1159327"/>
    <lineage>
        <taxon>Bacteria</taxon>
        <taxon>Bacillati</taxon>
        <taxon>Actinomycetota</taxon>
        <taxon>Actinomycetes</taxon>
        <taxon>Micrococcales</taxon>
        <taxon>Microbacteriaceae</taxon>
        <taxon>Pontimonas</taxon>
    </lineage>
</organism>
<evidence type="ECO:0000313" key="2">
    <source>
        <dbReference type="Proteomes" id="UP000243077"/>
    </source>
</evidence>
<name>A0A2L2BQA1_9MICO</name>
<dbReference type="OrthoDB" id="9780929at2"/>
<dbReference type="Proteomes" id="UP000243077">
    <property type="component" value="Chromosome"/>
</dbReference>
<dbReference type="KEGG" id="psai:C3B54_11858"/>
<dbReference type="EMBL" id="CP026923">
    <property type="protein sequence ID" value="AVG23834.1"/>
    <property type="molecule type" value="Genomic_DNA"/>
</dbReference>
<keyword evidence="1" id="KW-0808">Transferase</keyword>
<accession>A0A2L2BQA1</accession>
<dbReference type="Pfam" id="PF08843">
    <property type="entry name" value="AbiEii"/>
    <property type="match status" value="1"/>
</dbReference>
<dbReference type="InterPro" id="IPR014942">
    <property type="entry name" value="AbiEii"/>
</dbReference>
<dbReference type="GO" id="GO:0016740">
    <property type="term" value="F:transferase activity"/>
    <property type="evidence" value="ECO:0007669"/>
    <property type="project" value="UniProtKB-KW"/>
</dbReference>
<keyword evidence="2" id="KW-1185">Reference proteome</keyword>
<dbReference type="RefSeq" id="WP_158665527.1">
    <property type="nucleotide sequence ID" value="NZ_CP026923.1"/>
</dbReference>
<protein>
    <submittedName>
        <fullName evidence="1">Nucleotidyl transferase / AbiEii toxin</fullName>
    </submittedName>
</protein>
<dbReference type="AlphaFoldDB" id="A0A2L2BQA1"/>
<sequence length="328" mass="35879">MTARLRDHPDDLTALIQQTANALGVPVSHVEKDFWVTEVLRVASAPREVRLTDGSRAAVTLTFKGGTSLSRVFGIIDRFSEDVDLIAHFPDGASPQARHTLLKAVDRAVQEHLGVATEHVEVQSSTVGVKRFTAYPYRMHQSDRNLKDRVVLELGSRGGGAPSARHPYRSLVADFALAVLGGTTSDWEEFAPFDVTVLAPERTLLEKLAAVHDAASRLDTERLLRGGRHFYDIYRLLRDSRIAEALGVLGEEGIAALAEDIDNHSLAGEFSVTPRPPGGYADSPAFDEAHECFPSIKAGFEASRALVYGEAVTMKEVIETVRLNRVVM</sequence>
<proteinExistence type="predicted"/>
<evidence type="ECO:0000313" key="1">
    <source>
        <dbReference type="EMBL" id="AVG23834.1"/>
    </source>
</evidence>
<gene>
    <name evidence="1" type="ORF">C3B54_11858</name>
</gene>
<reference evidence="1 2" key="1">
    <citation type="submission" date="2018-02" db="EMBL/GenBank/DDBJ databases">
        <title>Complete genome of the streamlined marine actinobacterium Pontimonas salivibrio CL-TW6 adapted to coastal planktonic lifestype.</title>
        <authorList>
            <person name="Cho B.C."/>
            <person name="Hardies S.C."/>
            <person name="Jang G.I."/>
            <person name="Hwang C.Y."/>
        </authorList>
    </citation>
    <scope>NUCLEOTIDE SEQUENCE [LARGE SCALE GENOMIC DNA]</scope>
    <source>
        <strain evidence="1 2">CL-TW6</strain>
    </source>
</reference>